<sequence>MKKYFVENNVPIEKQGSIITDGAPAMTGRHSGFIALCKADSDFPKIVKYHCIIHQLAICPKVMRFDHVMTPVIKIICAKVKQHRSFKILLQDLSAEHSDLFLRTEAFMESREEDTKLLSDAEWLLDLAFRTDMTVKLNQINIQLQGKDRTTSGMVSAVKALKAILSF</sequence>
<dbReference type="PANTHER" id="PTHR45913:SF21">
    <property type="entry name" value="DUF4371 DOMAIN-CONTAINING PROTEIN"/>
    <property type="match status" value="1"/>
</dbReference>
<name>A0A7R8CRX6_LEPSM</name>
<evidence type="ECO:0000313" key="1">
    <source>
        <dbReference type="EMBL" id="CAF2911397.1"/>
    </source>
</evidence>
<dbReference type="EMBL" id="HG994583">
    <property type="protein sequence ID" value="CAF2911397.1"/>
    <property type="molecule type" value="Genomic_DNA"/>
</dbReference>
<accession>A0A7R8CRX6</accession>
<dbReference type="Proteomes" id="UP000675881">
    <property type="component" value="Chromosome 4"/>
</dbReference>
<evidence type="ECO:0000313" key="2">
    <source>
        <dbReference type="Proteomes" id="UP000675881"/>
    </source>
</evidence>
<dbReference type="AlphaFoldDB" id="A0A7R8CRX6"/>
<protein>
    <submittedName>
        <fullName evidence="1">(salmon louse) hypothetical protein</fullName>
    </submittedName>
</protein>
<keyword evidence="2" id="KW-1185">Reference proteome</keyword>
<proteinExistence type="predicted"/>
<reference evidence="1" key="1">
    <citation type="submission" date="2021-02" db="EMBL/GenBank/DDBJ databases">
        <authorList>
            <person name="Bekaert M."/>
        </authorList>
    </citation>
    <scope>NUCLEOTIDE SEQUENCE</scope>
    <source>
        <strain evidence="1">IoA-00</strain>
    </source>
</reference>
<organism evidence="1 2">
    <name type="scientific">Lepeophtheirus salmonis</name>
    <name type="common">Salmon louse</name>
    <name type="synonym">Caligus salmonis</name>
    <dbReference type="NCBI Taxonomy" id="72036"/>
    <lineage>
        <taxon>Eukaryota</taxon>
        <taxon>Metazoa</taxon>
        <taxon>Ecdysozoa</taxon>
        <taxon>Arthropoda</taxon>
        <taxon>Crustacea</taxon>
        <taxon>Multicrustacea</taxon>
        <taxon>Hexanauplia</taxon>
        <taxon>Copepoda</taxon>
        <taxon>Siphonostomatoida</taxon>
        <taxon>Caligidae</taxon>
        <taxon>Lepeophtheirus</taxon>
    </lineage>
</organism>
<gene>
    <name evidence="1" type="ORF">LSAA_8404</name>
</gene>
<dbReference type="PANTHER" id="PTHR45913">
    <property type="entry name" value="EPM2A-INTERACTING PROTEIN 1"/>
    <property type="match status" value="1"/>
</dbReference>
<dbReference type="OrthoDB" id="6351834at2759"/>